<dbReference type="KEGG" id="schv:BRCON_1605"/>
<gene>
    <name evidence="1" type="ORF">BRCON_1605</name>
</gene>
<name>A0A2Z4Y6P8_SUMC1</name>
<accession>A0A2Z4Y6P8</accession>
<organism evidence="1 2">
    <name type="scientific">Sumerlaea chitinivorans</name>
    <dbReference type="NCBI Taxonomy" id="2250252"/>
    <lineage>
        <taxon>Bacteria</taxon>
        <taxon>Candidatus Sumerlaeota</taxon>
        <taxon>Candidatus Sumerlaeia</taxon>
        <taxon>Candidatus Sumerlaeales</taxon>
        <taxon>Candidatus Sumerlaeaceae</taxon>
        <taxon>Candidatus Sumerlaea</taxon>
    </lineage>
</organism>
<dbReference type="Proteomes" id="UP000262583">
    <property type="component" value="Chromosome"/>
</dbReference>
<proteinExistence type="predicted"/>
<evidence type="ECO:0000313" key="2">
    <source>
        <dbReference type="Proteomes" id="UP000262583"/>
    </source>
</evidence>
<protein>
    <submittedName>
        <fullName evidence="1">Uncharacterized protein</fullName>
    </submittedName>
</protein>
<reference evidence="1 2" key="1">
    <citation type="submission" date="2018-05" db="EMBL/GenBank/DDBJ databases">
        <title>A metagenomic window into the 2 km-deep terrestrial subsurface aquifer revealed taxonomically and functionally diverse microbial community comprising novel uncultured bacterial lineages.</title>
        <authorList>
            <person name="Kadnikov V.V."/>
            <person name="Mardanov A.V."/>
            <person name="Beletsky A.V."/>
            <person name="Banks D."/>
            <person name="Pimenov N.V."/>
            <person name="Frank Y.A."/>
            <person name="Karnachuk O.V."/>
            <person name="Ravin N.V."/>
        </authorList>
    </citation>
    <scope>NUCLEOTIDE SEQUENCE [LARGE SCALE GENOMIC DNA]</scope>
    <source>
        <strain evidence="1">BY</strain>
    </source>
</reference>
<dbReference type="AlphaFoldDB" id="A0A2Z4Y6P8"/>
<sequence length="173" mass="20099">MSLVEKLQAIEFLGREFATWLYWRSETGNGQIRLEGIEPFEAWFESPVELVNDFGEATSVVLKGSTPLESPEARQALLENKKIQRAHLRLNLRNQTYSFAFHAGRFAISGLRLPIPPNVPPTDIVVLRLELIDEFERFFESLFRVFLRLRMDDAKWKVERKKLASWIASFDEA</sequence>
<evidence type="ECO:0000313" key="1">
    <source>
        <dbReference type="EMBL" id="AXA36382.1"/>
    </source>
</evidence>
<dbReference type="EMBL" id="CP030759">
    <property type="protein sequence ID" value="AXA36382.1"/>
    <property type="molecule type" value="Genomic_DNA"/>
</dbReference>